<keyword evidence="11" id="KW-1185">Reference proteome</keyword>
<keyword evidence="3 6" id="KW-0285">Flavoprotein</keyword>
<dbReference type="RefSeq" id="WP_188610359.1">
    <property type="nucleotide sequence ID" value="NZ_BMGG01000006.1"/>
</dbReference>
<organism evidence="10 11">
    <name type="scientific">Chelatococcus reniformis</name>
    <dbReference type="NCBI Taxonomy" id="1494448"/>
    <lineage>
        <taxon>Bacteria</taxon>
        <taxon>Pseudomonadati</taxon>
        <taxon>Pseudomonadota</taxon>
        <taxon>Alphaproteobacteria</taxon>
        <taxon>Hyphomicrobiales</taxon>
        <taxon>Chelatococcaceae</taxon>
        <taxon>Chelatococcus</taxon>
    </lineage>
</organism>
<dbReference type="InterPro" id="IPR037069">
    <property type="entry name" value="AcylCoA_DH/ox_N_sf"/>
</dbReference>
<evidence type="ECO:0000256" key="4">
    <source>
        <dbReference type="ARBA" id="ARBA00022827"/>
    </source>
</evidence>
<dbReference type="InterPro" id="IPR009100">
    <property type="entry name" value="AcylCoA_DH/oxidase_NM_dom_sf"/>
</dbReference>
<dbReference type="InterPro" id="IPR046373">
    <property type="entry name" value="Acyl-CoA_Oxase/DH_mid-dom_sf"/>
</dbReference>
<comment type="similarity">
    <text evidence="2 6">Belongs to the acyl-CoA dehydrogenase family.</text>
</comment>
<comment type="cofactor">
    <cofactor evidence="1 6">
        <name>FAD</name>
        <dbReference type="ChEBI" id="CHEBI:57692"/>
    </cofactor>
</comment>
<evidence type="ECO:0000256" key="3">
    <source>
        <dbReference type="ARBA" id="ARBA00022630"/>
    </source>
</evidence>
<reference evidence="10" key="1">
    <citation type="journal article" date="2014" name="Int. J. Syst. Evol. Microbiol.">
        <title>Complete genome sequence of Corynebacterium casei LMG S-19264T (=DSM 44701T), isolated from a smear-ripened cheese.</title>
        <authorList>
            <consortium name="US DOE Joint Genome Institute (JGI-PGF)"/>
            <person name="Walter F."/>
            <person name="Albersmeier A."/>
            <person name="Kalinowski J."/>
            <person name="Ruckert C."/>
        </authorList>
    </citation>
    <scope>NUCLEOTIDE SEQUENCE</scope>
    <source>
        <strain evidence="10">CGMCC 1.12919</strain>
    </source>
</reference>
<proteinExistence type="inferred from homology"/>
<dbReference type="InterPro" id="IPR006091">
    <property type="entry name" value="Acyl-CoA_Oxase/DH_mid-dom"/>
</dbReference>
<dbReference type="InterPro" id="IPR013786">
    <property type="entry name" value="AcylCoA_DH/ox_N"/>
</dbReference>
<evidence type="ECO:0000256" key="6">
    <source>
        <dbReference type="RuleBase" id="RU362125"/>
    </source>
</evidence>
<dbReference type="PANTHER" id="PTHR43884:SF20">
    <property type="entry name" value="ACYL-COA DEHYDROGENASE FADE28"/>
    <property type="match status" value="1"/>
</dbReference>
<dbReference type="Pfam" id="PF00441">
    <property type="entry name" value="Acyl-CoA_dh_1"/>
    <property type="match status" value="1"/>
</dbReference>
<dbReference type="AlphaFoldDB" id="A0A916UHA9"/>
<dbReference type="EMBL" id="BMGG01000006">
    <property type="protein sequence ID" value="GGC72622.1"/>
    <property type="molecule type" value="Genomic_DNA"/>
</dbReference>
<dbReference type="InterPro" id="IPR009075">
    <property type="entry name" value="AcylCo_DH/oxidase_C"/>
</dbReference>
<accession>A0A916UHA9</accession>
<protein>
    <submittedName>
        <fullName evidence="10">Pimeloyl-CoA dehydrogenase small subunit</fullName>
    </submittedName>
</protein>
<dbReference type="Gene3D" id="2.40.110.10">
    <property type="entry name" value="Butyryl-CoA Dehydrogenase, subunit A, domain 2"/>
    <property type="match status" value="1"/>
</dbReference>
<dbReference type="Gene3D" id="1.10.540.10">
    <property type="entry name" value="Acyl-CoA dehydrogenase/oxidase, N-terminal domain"/>
    <property type="match status" value="1"/>
</dbReference>
<dbReference type="GO" id="GO:0050660">
    <property type="term" value="F:flavin adenine dinucleotide binding"/>
    <property type="evidence" value="ECO:0007669"/>
    <property type="project" value="InterPro"/>
</dbReference>
<name>A0A916UHA9_9HYPH</name>
<evidence type="ECO:0000313" key="11">
    <source>
        <dbReference type="Proteomes" id="UP000637002"/>
    </source>
</evidence>
<dbReference type="Gene3D" id="1.20.140.10">
    <property type="entry name" value="Butyryl-CoA Dehydrogenase, subunit A, domain 3"/>
    <property type="match status" value="1"/>
</dbReference>
<dbReference type="SUPFAM" id="SSF47203">
    <property type="entry name" value="Acyl-CoA dehydrogenase C-terminal domain-like"/>
    <property type="match status" value="1"/>
</dbReference>
<dbReference type="Pfam" id="PF02771">
    <property type="entry name" value="Acyl-CoA_dh_N"/>
    <property type="match status" value="1"/>
</dbReference>
<evidence type="ECO:0000259" key="7">
    <source>
        <dbReference type="Pfam" id="PF00441"/>
    </source>
</evidence>
<dbReference type="InterPro" id="IPR036250">
    <property type="entry name" value="AcylCo_DH-like_C"/>
</dbReference>
<sequence length="393" mass="41195">MDLEYSTEQSLLRDSVERFVRDDYAFQARQKILANGGFSAPHWTTFAELGWLGIPFAEEDGGFGGSAVDLAVIMEGVGRGLVLEPFLPTIMAGGLIAAAASSAQKQAWLTPLIAGECKLAVAFAEPQSRYDLADCTTRAAATGAGWRLEGRKCVVVGGKIADAFIVVARTSGDRRDRTGLSLFLVPADADGLTVRRYDTNDGQGAADLELAGVALGPDALLGPDGAALDPLERAVDGATAAVAAEAVGAMAALCDATLAYLKVRKQFGKPLGSNQALQHRMVDMVIALEEARSAALAASLSMTEDDAAARSRAISLAKIEIGRTATKVGQEAVQLHGAMGVTDELDVGHYFKRLTIIATSFGNADWHIRRVAALDAATRRSAPEQPAPGRTAA</sequence>
<dbReference type="PANTHER" id="PTHR43884">
    <property type="entry name" value="ACYL-COA DEHYDROGENASE"/>
    <property type="match status" value="1"/>
</dbReference>
<dbReference type="CDD" id="cd00567">
    <property type="entry name" value="ACAD"/>
    <property type="match status" value="1"/>
</dbReference>
<dbReference type="Pfam" id="PF02770">
    <property type="entry name" value="Acyl-CoA_dh_M"/>
    <property type="match status" value="1"/>
</dbReference>
<dbReference type="SUPFAM" id="SSF56645">
    <property type="entry name" value="Acyl-CoA dehydrogenase NM domain-like"/>
    <property type="match status" value="1"/>
</dbReference>
<feature type="domain" description="Acyl-CoA dehydrogenase/oxidase C-terminal" evidence="7">
    <location>
        <begin position="240"/>
        <end position="372"/>
    </location>
</feature>
<evidence type="ECO:0000256" key="5">
    <source>
        <dbReference type="ARBA" id="ARBA00023002"/>
    </source>
</evidence>
<dbReference type="GO" id="GO:0003995">
    <property type="term" value="F:acyl-CoA dehydrogenase activity"/>
    <property type="evidence" value="ECO:0007669"/>
    <property type="project" value="TreeGrafter"/>
</dbReference>
<evidence type="ECO:0000256" key="2">
    <source>
        <dbReference type="ARBA" id="ARBA00009347"/>
    </source>
</evidence>
<reference evidence="10" key="2">
    <citation type="submission" date="2020-09" db="EMBL/GenBank/DDBJ databases">
        <authorList>
            <person name="Sun Q."/>
            <person name="Zhou Y."/>
        </authorList>
    </citation>
    <scope>NUCLEOTIDE SEQUENCE</scope>
    <source>
        <strain evidence="10">CGMCC 1.12919</strain>
    </source>
</reference>
<keyword evidence="4 6" id="KW-0274">FAD</keyword>
<evidence type="ECO:0000313" key="10">
    <source>
        <dbReference type="EMBL" id="GGC72622.1"/>
    </source>
</evidence>
<feature type="domain" description="Acyl-CoA dehydrogenase/oxidase N-terminal" evidence="9">
    <location>
        <begin position="7"/>
        <end position="116"/>
    </location>
</feature>
<evidence type="ECO:0000259" key="8">
    <source>
        <dbReference type="Pfam" id="PF02770"/>
    </source>
</evidence>
<keyword evidence="5 6" id="KW-0560">Oxidoreductase</keyword>
<dbReference type="Proteomes" id="UP000637002">
    <property type="component" value="Unassembled WGS sequence"/>
</dbReference>
<gene>
    <name evidence="10" type="ORF">GCM10010994_33750</name>
</gene>
<comment type="caution">
    <text evidence="10">The sequence shown here is derived from an EMBL/GenBank/DDBJ whole genome shotgun (WGS) entry which is preliminary data.</text>
</comment>
<feature type="domain" description="Acyl-CoA oxidase/dehydrogenase middle" evidence="8">
    <location>
        <begin position="120"/>
        <end position="207"/>
    </location>
</feature>
<evidence type="ECO:0000256" key="1">
    <source>
        <dbReference type="ARBA" id="ARBA00001974"/>
    </source>
</evidence>
<evidence type="ECO:0000259" key="9">
    <source>
        <dbReference type="Pfam" id="PF02771"/>
    </source>
</evidence>